<dbReference type="Proteomes" id="UP000781932">
    <property type="component" value="Unassembled WGS sequence"/>
</dbReference>
<dbReference type="GeneID" id="62160912"/>
<feature type="transmembrane region" description="Helical" evidence="7">
    <location>
        <begin position="27"/>
        <end position="49"/>
    </location>
</feature>
<dbReference type="Pfam" id="PF20684">
    <property type="entry name" value="Fung_rhodopsin"/>
    <property type="match status" value="1"/>
</dbReference>
<evidence type="ECO:0000256" key="1">
    <source>
        <dbReference type="ARBA" id="ARBA00004141"/>
    </source>
</evidence>
<feature type="transmembrane region" description="Helical" evidence="7">
    <location>
        <begin position="218"/>
        <end position="239"/>
    </location>
</feature>
<accession>A0A9P6I7J2</accession>
<name>A0A9P6I7J2_9PEZI</name>
<dbReference type="RefSeq" id="XP_038746880.1">
    <property type="nucleotide sequence ID" value="XM_038887838.1"/>
</dbReference>
<reference evidence="9" key="1">
    <citation type="submission" date="2020-03" db="EMBL/GenBank/DDBJ databases">
        <authorList>
            <person name="He L."/>
        </authorList>
    </citation>
    <scope>NUCLEOTIDE SEQUENCE</scope>
    <source>
        <strain evidence="9">CkLH20</strain>
    </source>
</reference>
<dbReference type="InterPro" id="IPR052337">
    <property type="entry name" value="SAT4-like"/>
</dbReference>
<protein>
    <recommendedName>
        <fullName evidence="8">Rhodopsin domain-containing protein</fullName>
    </recommendedName>
</protein>
<evidence type="ECO:0000313" key="9">
    <source>
        <dbReference type="EMBL" id="KAF9877419.1"/>
    </source>
</evidence>
<comment type="similarity">
    <text evidence="5">Belongs to the SAT4 family.</text>
</comment>
<feature type="compositionally biased region" description="Acidic residues" evidence="6">
    <location>
        <begin position="366"/>
        <end position="375"/>
    </location>
</feature>
<feature type="compositionally biased region" description="Basic and acidic residues" evidence="6">
    <location>
        <begin position="323"/>
        <end position="336"/>
    </location>
</feature>
<gene>
    <name evidence="9" type="ORF">CkaCkLH20_05119</name>
</gene>
<evidence type="ECO:0000256" key="3">
    <source>
        <dbReference type="ARBA" id="ARBA00022989"/>
    </source>
</evidence>
<feature type="transmembrane region" description="Helical" evidence="7">
    <location>
        <begin position="259"/>
        <end position="283"/>
    </location>
</feature>
<feature type="transmembrane region" description="Helical" evidence="7">
    <location>
        <begin position="181"/>
        <end position="206"/>
    </location>
</feature>
<sequence length="375" mass="42065">MQDQFVLQRDGAVSSMPTPKNYGDPSVLINAPGWSMLAVSTIFLFLRIYCKGFRVRWMVWLDDWLLVAGWAFLIASQALLSELMRLGFARTYNVTPTMSTFIYSWDNCHKVALALTKTSFAVTLHRIASPWQKYVIWFLVGTMNLQFVVHIILTWRAICKPPGHEDHNPHLPLSCWQSEDAITLGIFGGFYSALSDFILALLPWKIVLGLQMKKHEKIGVAVAMSMGVLAGVMGVMKAVQSIVMLDTSAPDLFWKICIMHVWAMAEPNVTIIAACIPVLRVLVRHIRSTREAEYPSSGAYIRSDNLSKFQNQSMPGGRSRTVNHHDPAGNDTDSDRSMLPQGIVRTTEVTIDYDKRSGRSGNSVSVEEEIELADR</sequence>
<dbReference type="EMBL" id="JAATWM020000014">
    <property type="protein sequence ID" value="KAF9877419.1"/>
    <property type="molecule type" value="Genomic_DNA"/>
</dbReference>
<dbReference type="AlphaFoldDB" id="A0A9P6I7J2"/>
<feature type="domain" description="Rhodopsin" evidence="8">
    <location>
        <begin position="46"/>
        <end position="284"/>
    </location>
</feature>
<evidence type="ECO:0000256" key="2">
    <source>
        <dbReference type="ARBA" id="ARBA00022692"/>
    </source>
</evidence>
<proteinExistence type="inferred from homology"/>
<dbReference type="GO" id="GO:0016020">
    <property type="term" value="C:membrane"/>
    <property type="evidence" value="ECO:0007669"/>
    <property type="project" value="UniProtKB-SubCell"/>
</dbReference>
<feature type="region of interest" description="Disordered" evidence="6">
    <location>
        <begin position="354"/>
        <end position="375"/>
    </location>
</feature>
<dbReference type="OrthoDB" id="5417887at2759"/>
<dbReference type="InterPro" id="IPR049326">
    <property type="entry name" value="Rhodopsin_dom_fungi"/>
</dbReference>
<comment type="caution">
    <text evidence="9">The sequence shown here is derived from an EMBL/GenBank/DDBJ whole genome shotgun (WGS) entry which is preliminary data.</text>
</comment>
<keyword evidence="10" id="KW-1185">Reference proteome</keyword>
<keyword evidence="4 7" id="KW-0472">Membrane</keyword>
<keyword evidence="2 7" id="KW-0812">Transmembrane</keyword>
<organism evidence="9 10">
    <name type="scientific">Colletotrichum karsti</name>
    <dbReference type="NCBI Taxonomy" id="1095194"/>
    <lineage>
        <taxon>Eukaryota</taxon>
        <taxon>Fungi</taxon>
        <taxon>Dikarya</taxon>
        <taxon>Ascomycota</taxon>
        <taxon>Pezizomycotina</taxon>
        <taxon>Sordariomycetes</taxon>
        <taxon>Hypocreomycetidae</taxon>
        <taxon>Glomerellales</taxon>
        <taxon>Glomerellaceae</taxon>
        <taxon>Colletotrichum</taxon>
        <taxon>Colletotrichum boninense species complex</taxon>
    </lineage>
</organism>
<comment type="subcellular location">
    <subcellularLocation>
        <location evidence="1">Membrane</location>
        <topology evidence="1">Multi-pass membrane protein</topology>
    </subcellularLocation>
</comment>
<evidence type="ECO:0000259" key="8">
    <source>
        <dbReference type="Pfam" id="PF20684"/>
    </source>
</evidence>
<evidence type="ECO:0000313" key="10">
    <source>
        <dbReference type="Proteomes" id="UP000781932"/>
    </source>
</evidence>
<dbReference type="PANTHER" id="PTHR33048:SF42">
    <property type="entry name" value="INTEGRAL MEMBRANE PROTEIN"/>
    <property type="match status" value="1"/>
</dbReference>
<feature type="transmembrane region" description="Helical" evidence="7">
    <location>
        <begin position="61"/>
        <end position="80"/>
    </location>
</feature>
<keyword evidence="3 7" id="KW-1133">Transmembrane helix</keyword>
<dbReference type="PANTHER" id="PTHR33048">
    <property type="entry name" value="PTH11-LIKE INTEGRAL MEMBRANE PROTEIN (AFU_ORTHOLOGUE AFUA_5G11245)"/>
    <property type="match status" value="1"/>
</dbReference>
<evidence type="ECO:0000256" key="6">
    <source>
        <dbReference type="SAM" id="MobiDB-lite"/>
    </source>
</evidence>
<evidence type="ECO:0000256" key="5">
    <source>
        <dbReference type="ARBA" id="ARBA00038359"/>
    </source>
</evidence>
<reference evidence="9" key="2">
    <citation type="submission" date="2020-11" db="EMBL/GenBank/DDBJ databases">
        <title>Whole genome sequencing of Colletotrichum sp.</title>
        <authorList>
            <person name="Li H."/>
        </authorList>
    </citation>
    <scope>NUCLEOTIDE SEQUENCE</scope>
    <source>
        <strain evidence="9">CkLH20</strain>
    </source>
</reference>
<evidence type="ECO:0000256" key="4">
    <source>
        <dbReference type="ARBA" id="ARBA00023136"/>
    </source>
</evidence>
<evidence type="ECO:0000256" key="7">
    <source>
        <dbReference type="SAM" id="Phobius"/>
    </source>
</evidence>
<feature type="transmembrane region" description="Helical" evidence="7">
    <location>
        <begin position="134"/>
        <end position="158"/>
    </location>
</feature>
<feature type="region of interest" description="Disordered" evidence="6">
    <location>
        <begin position="311"/>
        <end position="338"/>
    </location>
</feature>